<sequence>MTSAADTLNVYFHNSLCTILYCSGGYVRLDWTDADATAADLGGIYEHTLAALKRHRTTKLLTNHTLRQPMAPEVQQWLAHEWIPRAIREAGYSQCAILESQKEAGRAAAHAVGDAVFGFFSFKYFNTSAEAHAWLVSQDSGTLIPKH</sequence>
<keyword evidence="2" id="KW-1185">Reference proteome</keyword>
<dbReference type="EMBL" id="CP040896">
    <property type="protein sequence ID" value="QDA61563.1"/>
    <property type="molecule type" value="Genomic_DNA"/>
</dbReference>
<organism evidence="1 2">
    <name type="scientific">Hymenobacter jejuensis</name>
    <dbReference type="NCBI Taxonomy" id="2502781"/>
    <lineage>
        <taxon>Bacteria</taxon>
        <taxon>Pseudomonadati</taxon>
        <taxon>Bacteroidota</taxon>
        <taxon>Cytophagia</taxon>
        <taxon>Cytophagales</taxon>
        <taxon>Hymenobacteraceae</taxon>
        <taxon>Hymenobacter</taxon>
    </lineage>
</organism>
<accession>A0A5B8A4M0</accession>
<evidence type="ECO:0008006" key="3">
    <source>
        <dbReference type="Google" id="ProtNLM"/>
    </source>
</evidence>
<evidence type="ECO:0000313" key="1">
    <source>
        <dbReference type="EMBL" id="QDA61563.1"/>
    </source>
</evidence>
<name>A0A5B8A4M0_9BACT</name>
<dbReference type="Proteomes" id="UP000305398">
    <property type="component" value="Chromosome"/>
</dbReference>
<dbReference type="AlphaFoldDB" id="A0A5B8A4M0"/>
<reference evidence="1 2" key="1">
    <citation type="submission" date="2019-06" db="EMBL/GenBank/DDBJ databases">
        <authorList>
            <person name="Srinivasan S."/>
        </authorList>
    </citation>
    <scope>NUCLEOTIDE SEQUENCE [LARGE SCALE GENOMIC DNA]</scope>
    <source>
        <strain evidence="1 2">17J68-5</strain>
    </source>
</reference>
<evidence type="ECO:0000313" key="2">
    <source>
        <dbReference type="Proteomes" id="UP000305398"/>
    </source>
</evidence>
<proteinExistence type="predicted"/>
<dbReference type="OrthoDB" id="881824at2"/>
<dbReference type="RefSeq" id="WP_139516737.1">
    <property type="nucleotide sequence ID" value="NZ_CP040896.1"/>
</dbReference>
<dbReference type="KEGG" id="hyj:FHG12_16305"/>
<protein>
    <recommendedName>
        <fullName evidence="3">STAS/SEC14 domain-containing protein</fullName>
    </recommendedName>
</protein>
<gene>
    <name evidence="1" type="ORF">FHG12_16305</name>
</gene>